<evidence type="ECO:0000313" key="3">
    <source>
        <dbReference type="EMBL" id="RHW16805.1"/>
    </source>
</evidence>
<dbReference type="Gene3D" id="3.40.50.2000">
    <property type="entry name" value="Glycogen Phosphorylase B"/>
    <property type="match status" value="2"/>
</dbReference>
<feature type="domain" description="Glycosyltransferase subfamily 4-like N-terminal" evidence="2">
    <location>
        <begin position="35"/>
        <end position="200"/>
    </location>
</feature>
<dbReference type="GO" id="GO:0016757">
    <property type="term" value="F:glycosyltransferase activity"/>
    <property type="evidence" value="ECO:0007669"/>
    <property type="project" value="InterPro"/>
</dbReference>
<evidence type="ECO:0000259" key="2">
    <source>
        <dbReference type="Pfam" id="PF13439"/>
    </source>
</evidence>
<evidence type="ECO:0000313" key="4">
    <source>
        <dbReference type="Proteomes" id="UP000266693"/>
    </source>
</evidence>
<evidence type="ECO:0000259" key="1">
    <source>
        <dbReference type="Pfam" id="PF00534"/>
    </source>
</evidence>
<dbReference type="RefSeq" id="WP_118864779.1">
    <property type="nucleotide sequence ID" value="NZ_QWLV01000007.1"/>
</dbReference>
<dbReference type="Pfam" id="PF13439">
    <property type="entry name" value="Glyco_transf_4"/>
    <property type="match status" value="1"/>
</dbReference>
<sequence length="391" mass="40966">MLRVLTLSTLFPDAARPNFGLFVERQTLGLAAHPDVEVKVVAPRGLPPFPLDRHPHYAGLRGRPLREDWNGLDVHRPRFLAPPMTQGRFHARALARALIPVLDAIRRDFAFDVIDAEFFFPDGPAAVALGRRYGVPVSIKARGADIHHWGRAPATAAQVLAAGREAGGLLAVAGALKADMAALGMPADRIRVHHTGVDLTAFRPAADRAAAKAALGVAGPLVVSVGALIPRKGHDLTIRAVASLPDACLRIAGEGPERGRLEALARELGVADRVALLGSAPHADLPPLLAAADVLALPSTSEGLANAWVEALASGTPVVTSDVGGARECIDRPAAGRIVARDPAAIAAAIADLLADPPDPQATRAAAERFTWEANTAALAEHLVSLTRINM</sequence>
<dbReference type="Proteomes" id="UP000266693">
    <property type="component" value="Unassembled WGS sequence"/>
</dbReference>
<keyword evidence="4" id="KW-1185">Reference proteome</keyword>
<name>A0A396S0E2_9SPHN</name>
<reference evidence="3 4" key="1">
    <citation type="submission" date="2018-08" db="EMBL/GenBank/DDBJ databases">
        <title>The multiple taxonomic identification of Sphingomonas gilva.</title>
        <authorList>
            <person name="Zhu D."/>
            <person name="Zheng S."/>
        </authorList>
    </citation>
    <scope>NUCLEOTIDE SEQUENCE [LARGE SCALE GENOMIC DNA]</scope>
    <source>
        <strain evidence="3 4">ZDH117</strain>
    </source>
</reference>
<dbReference type="SUPFAM" id="SSF53756">
    <property type="entry name" value="UDP-Glycosyltransferase/glycogen phosphorylase"/>
    <property type="match status" value="1"/>
</dbReference>
<dbReference type="InterPro" id="IPR001296">
    <property type="entry name" value="Glyco_trans_1"/>
</dbReference>
<dbReference type="EMBL" id="QWLV01000007">
    <property type="protein sequence ID" value="RHW16805.1"/>
    <property type="molecule type" value="Genomic_DNA"/>
</dbReference>
<organism evidence="3 4">
    <name type="scientific">Sphingomonas gilva</name>
    <dbReference type="NCBI Taxonomy" id="2305907"/>
    <lineage>
        <taxon>Bacteria</taxon>
        <taxon>Pseudomonadati</taxon>
        <taxon>Pseudomonadota</taxon>
        <taxon>Alphaproteobacteria</taxon>
        <taxon>Sphingomonadales</taxon>
        <taxon>Sphingomonadaceae</taxon>
        <taxon>Sphingomonas</taxon>
    </lineage>
</organism>
<comment type="caution">
    <text evidence="3">The sequence shown here is derived from an EMBL/GenBank/DDBJ whole genome shotgun (WGS) entry which is preliminary data.</text>
</comment>
<dbReference type="Pfam" id="PF00534">
    <property type="entry name" value="Glycos_transf_1"/>
    <property type="match status" value="1"/>
</dbReference>
<dbReference type="AlphaFoldDB" id="A0A396S0E2"/>
<proteinExistence type="predicted"/>
<dbReference type="PANTHER" id="PTHR12526">
    <property type="entry name" value="GLYCOSYLTRANSFERASE"/>
    <property type="match status" value="1"/>
</dbReference>
<dbReference type="InterPro" id="IPR028098">
    <property type="entry name" value="Glyco_trans_4-like_N"/>
</dbReference>
<dbReference type="OrthoDB" id="258796at2"/>
<keyword evidence="3" id="KW-0808">Transferase</keyword>
<protein>
    <submittedName>
        <fullName evidence="3">Glycosyltransferase family 4 protein</fullName>
    </submittedName>
</protein>
<dbReference type="PANTHER" id="PTHR12526:SF635">
    <property type="entry name" value="GLYCOSYL TRANSFERASE GROUP 1"/>
    <property type="match status" value="1"/>
</dbReference>
<accession>A0A396S0E2</accession>
<feature type="domain" description="Glycosyl transferase family 1" evidence="1">
    <location>
        <begin position="219"/>
        <end position="368"/>
    </location>
</feature>
<gene>
    <name evidence="3" type="ORF">D1610_13855</name>
</gene>